<protein>
    <submittedName>
        <fullName evidence="4">Aromatic compound degradation protein PaaI</fullName>
    </submittedName>
</protein>
<dbReference type="InterPro" id="IPR003736">
    <property type="entry name" value="PAAI_dom"/>
</dbReference>
<dbReference type="PANTHER" id="PTHR21660">
    <property type="entry name" value="THIOESTERASE SUPERFAMILY MEMBER-RELATED"/>
    <property type="match status" value="1"/>
</dbReference>
<organism evidence="4 5">
    <name type="scientific">Mycolicibacterium grossiae</name>
    <dbReference type="NCBI Taxonomy" id="1552759"/>
    <lineage>
        <taxon>Bacteria</taxon>
        <taxon>Bacillati</taxon>
        <taxon>Actinomycetota</taxon>
        <taxon>Actinomycetes</taxon>
        <taxon>Mycobacteriales</taxon>
        <taxon>Mycobacteriaceae</taxon>
        <taxon>Mycolicibacterium</taxon>
    </lineage>
</organism>
<dbReference type="EMBL" id="MCHX01000036">
    <property type="protein sequence ID" value="OFJ52701.1"/>
    <property type="molecule type" value="Genomic_DNA"/>
</dbReference>
<gene>
    <name evidence="4" type="ORF">BEL07_16350</name>
</gene>
<dbReference type="InterPro" id="IPR039298">
    <property type="entry name" value="ACOT13"/>
</dbReference>
<evidence type="ECO:0000256" key="2">
    <source>
        <dbReference type="ARBA" id="ARBA00022801"/>
    </source>
</evidence>
<feature type="domain" description="Thioesterase" evidence="3">
    <location>
        <begin position="85"/>
        <end position="162"/>
    </location>
</feature>
<dbReference type="CDD" id="cd03443">
    <property type="entry name" value="PaaI_thioesterase"/>
    <property type="match status" value="1"/>
</dbReference>
<dbReference type="RefSeq" id="WP_070354203.1">
    <property type="nucleotide sequence ID" value="NZ_CP043474.1"/>
</dbReference>
<dbReference type="InterPro" id="IPR006683">
    <property type="entry name" value="Thioestr_dom"/>
</dbReference>
<proteinExistence type="inferred from homology"/>
<dbReference type="Proteomes" id="UP000178953">
    <property type="component" value="Unassembled WGS sequence"/>
</dbReference>
<comment type="caution">
    <text evidence="4">The sequence shown here is derived from an EMBL/GenBank/DDBJ whole genome shotgun (WGS) entry which is preliminary data.</text>
</comment>
<dbReference type="SUPFAM" id="SSF54637">
    <property type="entry name" value="Thioesterase/thiol ester dehydrase-isomerase"/>
    <property type="match status" value="1"/>
</dbReference>
<dbReference type="GO" id="GO:0047617">
    <property type="term" value="F:fatty acyl-CoA hydrolase activity"/>
    <property type="evidence" value="ECO:0007669"/>
    <property type="project" value="InterPro"/>
</dbReference>
<evidence type="ECO:0000256" key="1">
    <source>
        <dbReference type="ARBA" id="ARBA00008324"/>
    </source>
</evidence>
<dbReference type="Pfam" id="PF03061">
    <property type="entry name" value="4HBT"/>
    <property type="match status" value="1"/>
</dbReference>
<accession>A0A1E8Q3A2</accession>
<name>A0A1E8Q3A2_9MYCO</name>
<dbReference type="NCBIfam" id="TIGR00369">
    <property type="entry name" value="unchar_dom_1"/>
    <property type="match status" value="1"/>
</dbReference>
<dbReference type="PANTHER" id="PTHR21660:SF1">
    <property type="entry name" value="ACYL-COENZYME A THIOESTERASE 13"/>
    <property type="match status" value="1"/>
</dbReference>
<keyword evidence="5" id="KW-1185">Reference proteome</keyword>
<dbReference type="InterPro" id="IPR029069">
    <property type="entry name" value="HotDog_dom_sf"/>
</dbReference>
<keyword evidence="2" id="KW-0378">Hydrolase</keyword>
<sequence>MHPTDATARTTWGERRTKTVTWHDPAPTTARGLAMAGLDYLRAMVDGELPPPPIAGLMAFDMVSAEHGRVVFRCMPDESAFNPIGAIHGGVVCTLLDSVAGCALHSTLPAGRGYTSIEIKVNYLKAVRPASGPLLATGTVVKAGARVGFTEGVVTDASGAVVATASSTLLVFDL</sequence>
<evidence type="ECO:0000313" key="5">
    <source>
        <dbReference type="Proteomes" id="UP000178953"/>
    </source>
</evidence>
<reference evidence="4 5" key="1">
    <citation type="submission" date="2016-09" db="EMBL/GenBank/DDBJ databases">
        <title>genome sequence of Mycobacterium sp. 739 SCH.</title>
        <authorList>
            <person name="Greninger A.L."/>
            <person name="Qin X."/>
            <person name="Jerome K."/>
            <person name="Vora S."/>
            <person name="Quinn K."/>
        </authorList>
    </citation>
    <scope>NUCLEOTIDE SEQUENCE [LARGE SCALE GENOMIC DNA]</scope>
    <source>
        <strain evidence="4 5">SCH</strain>
    </source>
</reference>
<evidence type="ECO:0000259" key="3">
    <source>
        <dbReference type="Pfam" id="PF03061"/>
    </source>
</evidence>
<comment type="similarity">
    <text evidence="1">Belongs to the thioesterase PaaI family.</text>
</comment>
<dbReference type="Gene3D" id="3.10.129.10">
    <property type="entry name" value="Hotdog Thioesterase"/>
    <property type="match status" value="1"/>
</dbReference>
<dbReference type="AlphaFoldDB" id="A0A1E8Q3A2"/>
<evidence type="ECO:0000313" key="4">
    <source>
        <dbReference type="EMBL" id="OFJ52701.1"/>
    </source>
</evidence>